<dbReference type="Gene3D" id="3.90.1200.10">
    <property type="match status" value="1"/>
</dbReference>
<evidence type="ECO:0000313" key="2">
    <source>
        <dbReference type="EMBL" id="MFD2036378.1"/>
    </source>
</evidence>
<evidence type="ECO:0000313" key="3">
    <source>
        <dbReference type="Proteomes" id="UP001597361"/>
    </source>
</evidence>
<dbReference type="RefSeq" id="WP_376887409.1">
    <property type="nucleotide sequence ID" value="NZ_JBHUHR010000040.1"/>
</dbReference>
<proteinExistence type="predicted"/>
<evidence type="ECO:0000259" key="1">
    <source>
        <dbReference type="Pfam" id="PF01636"/>
    </source>
</evidence>
<protein>
    <submittedName>
        <fullName evidence="2">Phosphotransferase</fullName>
    </submittedName>
</protein>
<gene>
    <name evidence="2" type="ORF">ACFSKL_16355</name>
</gene>
<feature type="domain" description="Aminoglycoside phosphotransferase" evidence="1">
    <location>
        <begin position="172"/>
        <end position="311"/>
    </location>
</feature>
<dbReference type="InterPro" id="IPR002575">
    <property type="entry name" value="Aminoglycoside_PTrfase"/>
</dbReference>
<reference evidence="3" key="1">
    <citation type="journal article" date="2019" name="Int. J. Syst. Evol. Microbiol.">
        <title>The Global Catalogue of Microorganisms (GCM) 10K type strain sequencing project: providing services to taxonomists for standard genome sequencing and annotation.</title>
        <authorList>
            <consortium name="The Broad Institute Genomics Platform"/>
            <consortium name="The Broad Institute Genome Sequencing Center for Infectious Disease"/>
            <person name="Wu L."/>
            <person name="Ma J."/>
        </authorList>
    </citation>
    <scope>NUCLEOTIDE SEQUENCE [LARGE SCALE GENOMIC DNA]</scope>
    <source>
        <strain evidence="3">CGMCC 1.15180</strain>
    </source>
</reference>
<organism evidence="2 3">
    <name type="scientific">Belliella marina</name>
    <dbReference type="NCBI Taxonomy" id="1644146"/>
    <lineage>
        <taxon>Bacteria</taxon>
        <taxon>Pseudomonadati</taxon>
        <taxon>Bacteroidota</taxon>
        <taxon>Cytophagia</taxon>
        <taxon>Cytophagales</taxon>
        <taxon>Cyclobacteriaceae</taxon>
        <taxon>Belliella</taxon>
    </lineage>
</organism>
<accession>A0ABW4VNL5</accession>
<dbReference type="EMBL" id="JBHUHR010000040">
    <property type="protein sequence ID" value="MFD2036378.1"/>
    <property type="molecule type" value="Genomic_DNA"/>
</dbReference>
<dbReference type="Pfam" id="PF01636">
    <property type="entry name" value="APH"/>
    <property type="match status" value="1"/>
</dbReference>
<comment type="caution">
    <text evidence="2">The sequence shown here is derived from an EMBL/GenBank/DDBJ whole genome shotgun (WGS) entry which is preliminary data.</text>
</comment>
<keyword evidence="3" id="KW-1185">Reference proteome</keyword>
<dbReference type="Proteomes" id="UP001597361">
    <property type="component" value="Unassembled WGS sequence"/>
</dbReference>
<dbReference type="SUPFAM" id="SSF56112">
    <property type="entry name" value="Protein kinase-like (PK-like)"/>
    <property type="match status" value="1"/>
</dbReference>
<dbReference type="InterPro" id="IPR011009">
    <property type="entry name" value="Kinase-like_dom_sf"/>
</dbReference>
<name>A0ABW4VNL5_9BACT</name>
<sequence length="400" mass="47550">MTLPVGFRIRVLRYLTFKFPKFFKYTKASRIWGRYGVWIAIAQKDRKLLQVKLEQFEAENFTDFELSIIINHVKTNLFKSEEFDFFIGVLGEWLVASILRQKLLEKIEVLKNDLEKDSIKILKYTGVSSLILFQCSCKKDADNIHKKYLVKVLKDKYLNYSLYETYVSNGLNVPKFFGVVGYRRLIVEVHEFVEGISFKLENLENFNEILKISGKISNIKVPKPNVGNFRFTARQKRWIDDISNEKYFDVKQFFKQNYELLEEALNQLPKVFNHLDFNQENFLVDENDKIYIVDYFDGEMGCLGYDLAKFIYFNLNQITSKLKFSLDQIVEHAIESIQNKTISSFKNKDIAKFYFLLVGVKICYEQLSKKNYKWRYFHLRRMIAYLNSLKLEISNNPFYV</sequence>